<keyword evidence="1" id="KW-1133">Transmembrane helix</keyword>
<accession>A0A7W5ZVW1</accession>
<evidence type="ECO:0000313" key="3">
    <source>
        <dbReference type="Proteomes" id="UP000562395"/>
    </source>
</evidence>
<dbReference type="Proteomes" id="UP000562395">
    <property type="component" value="Unassembled WGS sequence"/>
</dbReference>
<proteinExistence type="predicted"/>
<gene>
    <name evidence="2" type="ORF">GGQ88_000357</name>
</gene>
<keyword evidence="1" id="KW-0812">Transmembrane</keyword>
<evidence type="ECO:0000313" key="2">
    <source>
        <dbReference type="EMBL" id="MBB3859117.1"/>
    </source>
</evidence>
<dbReference type="RefSeq" id="WP_183611305.1">
    <property type="nucleotide sequence ID" value="NZ_JACICY010000001.1"/>
</dbReference>
<comment type="caution">
    <text evidence="2">The sequence shown here is derived from an EMBL/GenBank/DDBJ whole genome shotgun (WGS) entry which is preliminary data.</text>
</comment>
<sequence length="240" mass="26666">MDDLFINIIASFIWLLIGLAATNAWRRFQTRGQRQFWAPFLKGQGPISVVLTDKDGQYPRSPRKISITDVQAYSDVRSALESLGRIVELKARTQADIGQLRRDCFVSLGGPLANGITEQVLLQLGSRLPVTFDATAKCFSYGGAQFCTAYDQSQRVERDYGLVVRLQKLNPNDLTSKPTLVVFGLHGHGTQQAVHAIVANAEMGRKLKPYLSSDAFALLEFTFYDHKCTGSKVLHVDKLS</sequence>
<name>A0A7W5ZVW1_9SPHN</name>
<protein>
    <submittedName>
        <fullName evidence="2">Uncharacterized protein</fullName>
    </submittedName>
</protein>
<dbReference type="EMBL" id="JACICY010000001">
    <property type="protein sequence ID" value="MBB3859117.1"/>
    <property type="molecule type" value="Genomic_DNA"/>
</dbReference>
<evidence type="ECO:0000256" key="1">
    <source>
        <dbReference type="SAM" id="Phobius"/>
    </source>
</evidence>
<organism evidence="2 3">
    <name type="scientific">Novosphingobium hassiacum</name>
    <dbReference type="NCBI Taxonomy" id="173676"/>
    <lineage>
        <taxon>Bacteria</taxon>
        <taxon>Pseudomonadati</taxon>
        <taxon>Pseudomonadota</taxon>
        <taxon>Alphaproteobacteria</taxon>
        <taxon>Sphingomonadales</taxon>
        <taxon>Sphingomonadaceae</taxon>
        <taxon>Novosphingobium</taxon>
    </lineage>
</organism>
<keyword evidence="3" id="KW-1185">Reference proteome</keyword>
<dbReference type="AlphaFoldDB" id="A0A7W5ZVW1"/>
<keyword evidence="1" id="KW-0472">Membrane</keyword>
<reference evidence="2 3" key="1">
    <citation type="submission" date="2020-08" db="EMBL/GenBank/DDBJ databases">
        <title>Genomic Encyclopedia of Type Strains, Phase IV (KMG-IV): sequencing the most valuable type-strain genomes for metagenomic binning, comparative biology and taxonomic classification.</title>
        <authorList>
            <person name="Goeker M."/>
        </authorList>
    </citation>
    <scope>NUCLEOTIDE SEQUENCE [LARGE SCALE GENOMIC DNA]</scope>
    <source>
        <strain evidence="2 3">DSM 14552</strain>
    </source>
</reference>
<feature type="transmembrane region" description="Helical" evidence="1">
    <location>
        <begin position="6"/>
        <end position="25"/>
    </location>
</feature>